<dbReference type="UniPathway" id="UPA00378"/>
<evidence type="ECO:0000259" key="14">
    <source>
        <dbReference type="Pfam" id="PF17039"/>
    </source>
</evidence>
<evidence type="ECO:0000256" key="11">
    <source>
        <dbReference type="ARBA" id="ARBA00023180"/>
    </source>
</evidence>
<dbReference type="GO" id="GO:0032580">
    <property type="term" value="C:Golgi cisterna membrane"/>
    <property type="evidence" value="ECO:0007669"/>
    <property type="project" value="UniProtKB-SubCell"/>
</dbReference>
<dbReference type="Pfam" id="PF00852">
    <property type="entry name" value="Glyco_transf_10"/>
    <property type="match status" value="1"/>
</dbReference>
<evidence type="ECO:0000256" key="1">
    <source>
        <dbReference type="ARBA" id="ARBA00004447"/>
    </source>
</evidence>
<protein>
    <recommendedName>
        <fullName evidence="12">Fucosyltransferase</fullName>
        <ecNumber evidence="12">2.4.1.-</ecNumber>
    </recommendedName>
</protein>
<sequence length="445" mass="52318">MQMVYFQMNIAKAMKKKSYLFVSLIVTTILTTCLYFSVTYSDFQIHDIFLKMIREENYFADVTVKAETYREKGIKTILLWNTLFGDRNFYFGTGDIFRDCPFNKCKVFNDRDYLNVEDYDAILFHGNEMDAYEVPQKRKTTQFYVYVNLESPANREVYPKYRKSYFNLTMTYRLDSDIPWTYDIIEDVKSGKFLAPSRNADWNVFQNNTIFAGAEDAVDEMPSAILDTVRGKSKPVTWFVSNCDAKSGRQKYVEELSKHIRVDIYGKCGEFSCEKYRNCFSDVIEADYFFYLSFENSFCDDYVTEKLMNPLRYNVVPVVYGGANYSQFAPPNSYVNALDFDSPKELAAYLKYLTQDLQRYQSFLQWKKYYRVNVGTKQAVCNLCEVLHKQKKPKIYSDLTDWYAKDKCSIQALLDNNVDGYATKRTLMSRDQKQEPDYKTGTHKH</sequence>
<dbReference type="FunFam" id="3.40.50.11660:FF:000004">
    <property type="entry name" value="Glycoprotein 3-alpha-L-fucosyltransferase A"/>
    <property type="match status" value="1"/>
</dbReference>
<dbReference type="SUPFAM" id="SSF53756">
    <property type="entry name" value="UDP-Glycosyltransferase/glycogen phosphorylase"/>
    <property type="match status" value="1"/>
</dbReference>
<dbReference type="Proteomes" id="UP000310200">
    <property type="component" value="Unassembled WGS sequence"/>
</dbReference>
<dbReference type="STRING" id="300112.A0A4S2KDX5"/>
<dbReference type="AlphaFoldDB" id="A0A4S2KDX5"/>
<evidence type="ECO:0000256" key="10">
    <source>
        <dbReference type="ARBA" id="ARBA00023136"/>
    </source>
</evidence>
<reference evidence="15 16" key="1">
    <citation type="journal article" date="2019" name="Philos. Trans. R. Soc. Lond., B, Biol. Sci.">
        <title>Ant behaviour and brain gene expression of defending hosts depend on the ecological success of the intruding social parasite.</title>
        <authorList>
            <person name="Kaur R."/>
            <person name="Stoldt M."/>
            <person name="Jongepier E."/>
            <person name="Feldmeyer B."/>
            <person name="Menzel F."/>
            <person name="Bornberg-Bauer E."/>
            <person name="Foitzik S."/>
        </authorList>
    </citation>
    <scope>NUCLEOTIDE SEQUENCE [LARGE SCALE GENOMIC DNA]</scope>
    <source>
        <tissue evidence="15">Whole body</tissue>
    </source>
</reference>
<evidence type="ECO:0000256" key="7">
    <source>
        <dbReference type="ARBA" id="ARBA00022968"/>
    </source>
</evidence>
<evidence type="ECO:0000256" key="2">
    <source>
        <dbReference type="ARBA" id="ARBA00004922"/>
    </source>
</evidence>
<dbReference type="EMBL" id="QBLH01002732">
    <property type="protein sequence ID" value="TGZ47525.1"/>
    <property type="molecule type" value="Genomic_DNA"/>
</dbReference>
<dbReference type="PANTHER" id="PTHR48438:SF1">
    <property type="entry name" value="ALPHA-(1,3)-FUCOSYLTRANSFERASE C-RELATED"/>
    <property type="match status" value="1"/>
</dbReference>
<accession>A0A4S2KDX5</accession>
<keyword evidence="16" id="KW-1185">Reference proteome</keyword>
<comment type="subcellular location">
    <subcellularLocation>
        <location evidence="1 12">Golgi apparatus</location>
        <location evidence="1 12">Golgi stack membrane</location>
        <topology evidence="1 12">Single-pass type II membrane protein</topology>
    </subcellularLocation>
</comment>
<keyword evidence="5 12" id="KW-0808">Transferase</keyword>
<proteinExistence type="inferred from homology"/>
<dbReference type="PANTHER" id="PTHR48438">
    <property type="entry name" value="ALPHA-(1,3)-FUCOSYLTRANSFERASE C-RELATED"/>
    <property type="match status" value="1"/>
</dbReference>
<keyword evidence="6 12" id="KW-0812">Transmembrane</keyword>
<keyword evidence="7" id="KW-0735">Signal-anchor</keyword>
<feature type="transmembrane region" description="Helical" evidence="12">
    <location>
        <begin position="20"/>
        <end position="38"/>
    </location>
</feature>
<evidence type="ECO:0000256" key="8">
    <source>
        <dbReference type="ARBA" id="ARBA00022989"/>
    </source>
</evidence>
<evidence type="ECO:0000256" key="9">
    <source>
        <dbReference type="ARBA" id="ARBA00023034"/>
    </source>
</evidence>
<evidence type="ECO:0000256" key="6">
    <source>
        <dbReference type="ARBA" id="ARBA00022692"/>
    </source>
</evidence>
<dbReference type="Pfam" id="PF17039">
    <property type="entry name" value="Glyco_tran_10_N"/>
    <property type="match status" value="1"/>
</dbReference>
<dbReference type="EC" id="2.4.1.-" evidence="12"/>
<keyword evidence="9 12" id="KW-0333">Golgi apparatus</keyword>
<dbReference type="InterPro" id="IPR031481">
    <property type="entry name" value="Glyco_tran_10_N"/>
</dbReference>
<feature type="domain" description="Fucosyltransferase N-terminal" evidence="14">
    <location>
        <begin position="75"/>
        <end position="182"/>
    </location>
</feature>
<evidence type="ECO:0000259" key="13">
    <source>
        <dbReference type="Pfam" id="PF00852"/>
    </source>
</evidence>
<evidence type="ECO:0000256" key="5">
    <source>
        <dbReference type="ARBA" id="ARBA00022679"/>
    </source>
</evidence>
<comment type="similarity">
    <text evidence="3 12">Belongs to the glycosyltransferase 10 family.</text>
</comment>
<organism evidence="15 16">
    <name type="scientific">Temnothorax longispinosus</name>
    <dbReference type="NCBI Taxonomy" id="300112"/>
    <lineage>
        <taxon>Eukaryota</taxon>
        <taxon>Metazoa</taxon>
        <taxon>Ecdysozoa</taxon>
        <taxon>Arthropoda</taxon>
        <taxon>Hexapoda</taxon>
        <taxon>Insecta</taxon>
        <taxon>Pterygota</taxon>
        <taxon>Neoptera</taxon>
        <taxon>Endopterygota</taxon>
        <taxon>Hymenoptera</taxon>
        <taxon>Apocrita</taxon>
        <taxon>Aculeata</taxon>
        <taxon>Formicoidea</taxon>
        <taxon>Formicidae</taxon>
        <taxon>Myrmicinae</taxon>
        <taxon>Temnothorax</taxon>
    </lineage>
</organism>
<gene>
    <name evidence="15" type="ORF">DBV15_00180</name>
</gene>
<keyword evidence="10 12" id="KW-0472">Membrane</keyword>
<dbReference type="InterPro" id="IPR055270">
    <property type="entry name" value="Glyco_tran_10_C"/>
</dbReference>
<name>A0A4S2KDX5_9HYME</name>
<comment type="pathway">
    <text evidence="2">Protein modification; protein glycosylation.</text>
</comment>
<keyword evidence="4 12" id="KW-0328">Glycosyltransferase</keyword>
<evidence type="ECO:0000256" key="12">
    <source>
        <dbReference type="RuleBase" id="RU003832"/>
    </source>
</evidence>
<dbReference type="Gene3D" id="3.40.50.11660">
    <property type="entry name" value="Glycosyl transferase family 10, C-terminal domain"/>
    <property type="match status" value="1"/>
</dbReference>
<evidence type="ECO:0000313" key="15">
    <source>
        <dbReference type="EMBL" id="TGZ47525.1"/>
    </source>
</evidence>
<evidence type="ECO:0000256" key="3">
    <source>
        <dbReference type="ARBA" id="ARBA00008919"/>
    </source>
</evidence>
<evidence type="ECO:0000313" key="16">
    <source>
        <dbReference type="Proteomes" id="UP000310200"/>
    </source>
</evidence>
<dbReference type="GO" id="GO:0008417">
    <property type="term" value="F:fucosyltransferase activity"/>
    <property type="evidence" value="ECO:0007669"/>
    <property type="project" value="InterPro"/>
</dbReference>
<feature type="domain" description="Fucosyltransferase C-terminal" evidence="13">
    <location>
        <begin position="230"/>
        <end position="402"/>
    </location>
</feature>
<keyword evidence="11" id="KW-0325">Glycoprotein</keyword>
<evidence type="ECO:0000256" key="4">
    <source>
        <dbReference type="ARBA" id="ARBA00022676"/>
    </source>
</evidence>
<dbReference type="InterPro" id="IPR038577">
    <property type="entry name" value="GT10-like_C_sf"/>
</dbReference>
<dbReference type="InterPro" id="IPR001503">
    <property type="entry name" value="Glyco_trans_10"/>
</dbReference>
<keyword evidence="8 12" id="KW-1133">Transmembrane helix</keyword>
<comment type="caution">
    <text evidence="15">The sequence shown here is derived from an EMBL/GenBank/DDBJ whole genome shotgun (WGS) entry which is preliminary data.</text>
</comment>